<evidence type="ECO:0000256" key="3">
    <source>
        <dbReference type="ARBA" id="ARBA00022679"/>
    </source>
</evidence>
<evidence type="ECO:0000256" key="8">
    <source>
        <dbReference type="ARBA" id="ARBA00049244"/>
    </source>
</evidence>
<organism evidence="10 11">
    <name type="scientific">Stylophora pistillata</name>
    <name type="common">Smooth cauliflower coral</name>
    <dbReference type="NCBI Taxonomy" id="50429"/>
    <lineage>
        <taxon>Eukaryota</taxon>
        <taxon>Metazoa</taxon>
        <taxon>Cnidaria</taxon>
        <taxon>Anthozoa</taxon>
        <taxon>Hexacorallia</taxon>
        <taxon>Scleractinia</taxon>
        <taxon>Astrocoeniina</taxon>
        <taxon>Pocilloporidae</taxon>
        <taxon>Stylophora</taxon>
    </lineage>
</organism>
<dbReference type="GO" id="GO:0000166">
    <property type="term" value="F:nucleotide binding"/>
    <property type="evidence" value="ECO:0007669"/>
    <property type="project" value="InterPro"/>
</dbReference>
<accession>A0A2B4RES9</accession>
<sequence>MAGRKRARSEDSWVYDVSDEELVRIGEVYDDQEFIGDDDVSDEELLRMEEEIQRGSGTPLFKFDNQFIGQPSRFKKTLLKQRVRTKKKQLRDARREDNLGEELAQAVARVAQRILEDTARRWPRGIGICASWVRCEPCCKEYTPSDDPHECYTGRCHVCREDVDFTTHQCYIQSVEEEEDQPVKKPADLYKKQKRQSPDVSPYVDPPIFVYADFEAIIESDGTHTPILVRAETGDESHTFYGLECTGEFLEFLDSLIYGTDTHPIPKEESLDVICIFHSLKGYDSVFLQALLLKEHRRFEFMIPNGTKQLSLSYGRVQFKDSFCFIPSSLAQFSSTFEIEELKKGFLPHVFHTPDNAEYVVALPDRIHFDPESMSEKKVAEFEEWYREESARCQPPAVYDLKRELVDYCGSDVKLLKARCQKFVAEFRAVAGFDPLEKCVTIAQPCNRYWRKRVMEEDSIALEPCSGWHRARPPPSLKSLEWLLWEERARGIRIRHARNGRQVGLRLAGHTHHVDGYHEQSRTCF</sequence>
<dbReference type="GO" id="GO:0003677">
    <property type="term" value="F:DNA binding"/>
    <property type="evidence" value="ECO:0007669"/>
    <property type="project" value="UniProtKB-KW"/>
</dbReference>
<dbReference type="SUPFAM" id="SSF53098">
    <property type="entry name" value="Ribonuclease H-like"/>
    <property type="match status" value="1"/>
</dbReference>
<keyword evidence="6" id="KW-0239">DNA-directed DNA polymerase</keyword>
<dbReference type="Pfam" id="PF03175">
    <property type="entry name" value="DNA_pol_B_2"/>
    <property type="match status" value="1"/>
</dbReference>
<comment type="catalytic activity">
    <reaction evidence="8">
        <text>DNA(n) + a 2'-deoxyribonucleoside 5'-triphosphate = DNA(n+1) + diphosphate</text>
        <dbReference type="Rhea" id="RHEA:22508"/>
        <dbReference type="Rhea" id="RHEA-COMP:17339"/>
        <dbReference type="Rhea" id="RHEA-COMP:17340"/>
        <dbReference type="ChEBI" id="CHEBI:33019"/>
        <dbReference type="ChEBI" id="CHEBI:61560"/>
        <dbReference type="ChEBI" id="CHEBI:173112"/>
        <dbReference type="EC" id="2.7.7.7"/>
    </reaction>
</comment>
<feature type="domain" description="DNA-directed DNA polymerase family B mitochondria/virus" evidence="9">
    <location>
        <begin position="274"/>
        <end position="459"/>
    </location>
</feature>
<dbReference type="GO" id="GO:0003887">
    <property type="term" value="F:DNA-directed DNA polymerase activity"/>
    <property type="evidence" value="ECO:0007669"/>
    <property type="project" value="UniProtKB-KW"/>
</dbReference>
<dbReference type="Gene3D" id="3.30.420.10">
    <property type="entry name" value="Ribonuclease H-like superfamily/Ribonuclease H"/>
    <property type="match status" value="1"/>
</dbReference>
<evidence type="ECO:0000313" key="11">
    <source>
        <dbReference type="Proteomes" id="UP000225706"/>
    </source>
</evidence>
<keyword evidence="5" id="KW-0235">DNA replication</keyword>
<keyword evidence="4" id="KW-0548">Nucleotidyltransferase</keyword>
<comment type="similarity">
    <text evidence="1">Belongs to the DNA polymerase type-B family.</text>
</comment>
<dbReference type="Proteomes" id="UP000225706">
    <property type="component" value="Unassembled WGS sequence"/>
</dbReference>
<dbReference type="InterPro" id="IPR004868">
    <property type="entry name" value="DNA-dir_DNA_pol_B_mt/vir"/>
</dbReference>
<keyword evidence="7" id="KW-0238">DNA-binding</keyword>
<dbReference type="STRING" id="50429.A0A2B4RES9"/>
<evidence type="ECO:0000256" key="4">
    <source>
        <dbReference type="ARBA" id="ARBA00022695"/>
    </source>
</evidence>
<evidence type="ECO:0000256" key="1">
    <source>
        <dbReference type="ARBA" id="ARBA00005755"/>
    </source>
</evidence>
<comment type="caution">
    <text evidence="10">The sequence shown here is derived from an EMBL/GenBank/DDBJ whole genome shotgun (WGS) entry which is preliminary data.</text>
</comment>
<keyword evidence="11" id="KW-1185">Reference proteome</keyword>
<evidence type="ECO:0000256" key="7">
    <source>
        <dbReference type="ARBA" id="ARBA00023125"/>
    </source>
</evidence>
<dbReference type="EMBL" id="LSMT01000511">
    <property type="protein sequence ID" value="PFX16884.1"/>
    <property type="molecule type" value="Genomic_DNA"/>
</dbReference>
<name>A0A2B4RES9_STYPI</name>
<dbReference type="InterPro" id="IPR012337">
    <property type="entry name" value="RNaseH-like_sf"/>
</dbReference>
<evidence type="ECO:0000256" key="5">
    <source>
        <dbReference type="ARBA" id="ARBA00022705"/>
    </source>
</evidence>
<dbReference type="AlphaFoldDB" id="A0A2B4RES9"/>
<dbReference type="GO" id="GO:0006260">
    <property type="term" value="P:DNA replication"/>
    <property type="evidence" value="ECO:0007669"/>
    <property type="project" value="UniProtKB-KW"/>
</dbReference>
<evidence type="ECO:0000256" key="6">
    <source>
        <dbReference type="ARBA" id="ARBA00022932"/>
    </source>
</evidence>
<dbReference type="EC" id="2.7.7.7" evidence="2"/>
<dbReference type="OrthoDB" id="10064239at2759"/>
<evidence type="ECO:0000259" key="9">
    <source>
        <dbReference type="Pfam" id="PF03175"/>
    </source>
</evidence>
<evidence type="ECO:0000313" key="10">
    <source>
        <dbReference type="EMBL" id="PFX16884.1"/>
    </source>
</evidence>
<dbReference type="InterPro" id="IPR036397">
    <property type="entry name" value="RNaseH_sf"/>
</dbReference>
<dbReference type="PANTHER" id="PTHR33568">
    <property type="entry name" value="DNA POLYMERASE"/>
    <property type="match status" value="1"/>
</dbReference>
<protein>
    <recommendedName>
        <fullName evidence="2">DNA-directed DNA polymerase</fullName>
        <ecNumber evidence="2">2.7.7.7</ecNumber>
    </recommendedName>
</protein>
<dbReference type="PANTHER" id="PTHR33568:SF3">
    <property type="entry name" value="DNA-DIRECTED DNA POLYMERASE"/>
    <property type="match status" value="1"/>
</dbReference>
<reference evidence="11" key="1">
    <citation type="journal article" date="2017" name="bioRxiv">
        <title>Comparative analysis of the genomes of Stylophora pistillata and Acropora digitifera provides evidence for extensive differences between species of corals.</title>
        <authorList>
            <person name="Voolstra C.R."/>
            <person name="Li Y."/>
            <person name="Liew Y.J."/>
            <person name="Baumgarten S."/>
            <person name="Zoccola D."/>
            <person name="Flot J.-F."/>
            <person name="Tambutte S."/>
            <person name="Allemand D."/>
            <person name="Aranda M."/>
        </authorList>
    </citation>
    <scope>NUCLEOTIDE SEQUENCE [LARGE SCALE GENOMIC DNA]</scope>
</reference>
<proteinExistence type="inferred from homology"/>
<gene>
    <name evidence="10" type="ORF">AWC38_SpisGene18819</name>
</gene>
<evidence type="ECO:0000256" key="2">
    <source>
        <dbReference type="ARBA" id="ARBA00012417"/>
    </source>
</evidence>
<keyword evidence="3" id="KW-0808">Transferase</keyword>